<comment type="catalytic activity">
    <reaction evidence="3 4 5">
        <text>an acyl phosphate + H2O = a carboxylate + phosphate + H(+)</text>
        <dbReference type="Rhea" id="RHEA:14965"/>
        <dbReference type="ChEBI" id="CHEBI:15377"/>
        <dbReference type="ChEBI" id="CHEBI:15378"/>
        <dbReference type="ChEBI" id="CHEBI:29067"/>
        <dbReference type="ChEBI" id="CHEBI:43474"/>
        <dbReference type="ChEBI" id="CHEBI:59918"/>
        <dbReference type="EC" id="3.6.1.7"/>
    </reaction>
</comment>
<evidence type="ECO:0000313" key="9">
    <source>
        <dbReference type="Ensembl" id="ENSOANP00000043018.1"/>
    </source>
</evidence>
<dbReference type="EC" id="3.6.1.7" evidence="4 5"/>
<dbReference type="PROSITE" id="PS51160">
    <property type="entry name" value="ACYLPHOSPHATASE_3"/>
    <property type="match status" value="1"/>
</dbReference>
<feature type="region of interest" description="Disordered" evidence="7">
    <location>
        <begin position="1"/>
        <end position="75"/>
    </location>
</feature>
<evidence type="ECO:0000256" key="1">
    <source>
        <dbReference type="ARBA" id="ARBA00005614"/>
    </source>
</evidence>
<evidence type="ECO:0000259" key="8">
    <source>
        <dbReference type="PROSITE" id="PS51160"/>
    </source>
</evidence>
<proteinExistence type="inferred from homology"/>
<name>A0A6I8NQZ1_ORNAN</name>
<dbReference type="Pfam" id="PF00708">
    <property type="entry name" value="Acylphosphatase"/>
    <property type="match status" value="1"/>
</dbReference>
<dbReference type="FunFam" id="3.30.70.100:FF:000011">
    <property type="entry name" value="Acylphosphatase"/>
    <property type="match status" value="1"/>
</dbReference>
<dbReference type="SUPFAM" id="SSF101447">
    <property type="entry name" value="Formin homology 2 domain (FH2 domain)"/>
    <property type="match status" value="1"/>
</dbReference>
<feature type="active site" evidence="4">
    <location>
        <position position="126"/>
    </location>
</feature>
<keyword evidence="10" id="KW-1185">Reference proteome</keyword>
<dbReference type="SUPFAM" id="SSF54975">
    <property type="entry name" value="Acylphosphatase/BLUF domain-like"/>
    <property type="match status" value="1"/>
</dbReference>
<dbReference type="PANTHER" id="PTHR10029">
    <property type="entry name" value="ACYLPHOSPHATASE"/>
    <property type="match status" value="1"/>
</dbReference>
<reference evidence="9" key="1">
    <citation type="submission" date="2025-08" db="UniProtKB">
        <authorList>
            <consortium name="Ensembl"/>
        </authorList>
    </citation>
    <scope>IDENTIFICATION</scope>
    <source>
        <strain evidence="9">Glennie</strain>
    </source>
</reference>
<dbReference type="PRINTS" id="PR00112">
    <property type="entry name" value="ACYLPHPHTASE"/>
</dbReference>
<dbReference type="InterPro" id="IPR020456">
    <property type="entry name" value="Acylphosphatase"/>
</dbReference>
<dbReference type="PANTHER" id="PTHR10029:SF20">
    <property type="entry name" value="ACYLPHOSPHATASE-2"/>
    <property type="match status" value="1"/>
</dbReference>
<gene>
    <name evidence="9" type="primary">ACYP2</name>
</gene>
<evidence type="ECO:0000256" key="6">
    <source>
        <dbReference type="RuleBase" id="RU004168"/>
    </source>
</evidence>
<evidence type="ECO:0000256" key="2">
    <source>
        <dbReference type="ARBA" id="ARBA00022801"/>
    </source>
</evidence>
<protein>
    <recommendedName>
        <fullName evidence="4 5">Acylphosphatase</fullName>
        <ecNumber evidence="4 5">3.6.1.7</ecNumber>
    </recommendedName>
</protein>
<dbReference type="Bgee" id="ENSOANG00000050395">
    <property type="expression patterns" value="Expressed in heart and 7 other cell types or tissues"/>
</dbReference>
<evidence type="ECO:0000256" key="3">
    <source>
        <dbReference type="ARBA" id="ARBA00047645"/>
    </source>
</evidence>
<dbReference type="FunCoup" id="A0A6I8NQZ1">
    <property type="interactions" value="81"/>
</dbReference>
<dbReference type="OMA" id="PCRTMAS"/>
<evidence type="ECO:0000256" key="4">
    <source>
        <dbReference type="PROSITE-ProRule" id="PRU00520"/>
    </source>
</evidence>
<dbReference type="InterPro" id="IPR017968">
    <property type="entry name" value="Acylphosphatase_CS"/>
</dbReference>
<reference evidence="9" key="2">
    <citation type="submission" date="2025-09" db="UniProtKB">
        <authorList>
            <consortium name="Ensembl"/>
        </authorList>
    </citation>
    <scope>IDENTIFICATION</scope>
    <source>
        <strain evidence="9">Glennie</strain>
    </source>
</reference>
<dbReference type="PROSITE" id="PS00150">
    <property type="entry name" value="ACYLPHOSPHATASE_1"/>
    <property type="match status" value="1"/>
</dbReference>
<dbReference type="Gene3D" id="3.30.70.100">
    <property type="match status" value="1"/>
</dbReference>
<dbReference type="GO" id="GO:0003998">
    <property type="term" value="F:acylphosphatase activity"/>
    <property type="evidence" value="ECO:0000318"/>
    <property type="project" value="GO_Central"/>
</dbReference>
<comment type="similarity">
    <text evidence="1 6">Belongs to the acylphosphatase family.</text>
</comment>
<accession>A0A6I8NQZ1</accession>
<organism evidence="9 10">
    <name type="scientific">Ornithorhynchus anatinus</name>
    <name type="common">Duckbill platypus</name>
    <dbReference type="NCBI Taxonomy" id="9258"/>
    <lineage>
        <taxon>Eukaryota</taxon>
        <taxon>Metazoa</taxon>
        <taxon>Chordata</taxon>
        <taxon>Craniata</taxon>
        <taxon>Vertebrata</taxon>
        <taxon>Euteleostomi</taxon>
        <taxon>Mammalia</taxon>
        <taxon>Monotremata</taxon>
        <taxon>Ornithorhynchidae</taxon>
        <taxon>Ornithorhynchus</taxon>
    </lineage>
</organism>
<dbReference type="InterPro" id="IPR036046">
    <property type="entry name" value="Acylphosphatase-like_dom_sf"/>
</dbReference>
<dbReference type="AlphaFoldDB" id="A0A6I8NQZ1"/>
<feature type="compositionally biased region" description="Pro residues" evidence="7">
    <location>
        <begin position="10"/>
        <end position="41"/>
    </location>
</feature>
<feature type="active site" evidence="4">
    <location>
        <position position="108"/>
    </location>
</feature>
<sequence>MHEVGGELRLPPPPPPLPPPPPPPPPPPLPSPPLSPPPPPFSAAGACALTPPGRRPGTRRAARRQPMPPSPRLPVSFSRLLRSAVMSAAGLKSVDYEVSGRVQGVCFRMYTEAEAKKMGLVGWVKNTSQGTVVGQVQGPEEKVNSMKTWLTKVGSPSSHIARTDFSNEKTISKLDFSSFSIRY</sequence>
<evidence type="ECO:0000256" key="5">
    <source>
        <dbReference type="RuleBase" id="RU000553"/>
    </source>
</evidence>
<feature type="domain" description="Acylphosphatase-like" evidence="8">
    <location>
        <begin position="93"/>
        <end position="183"/>
    </location>
</feature>
<dbReference type="Ensembl" id="ENSOANT00000052252.1">
    <property type="protein sequence ID" value="ENSOANP00000043018.1"/>
    <property type="gene ID" value="ENSOANG00000050395.1"/>
</dbReference>
<dbReference type="PROSITE" id="PS00151">
    <property type="entry name" value="ACYLPHOSPHATASE_2"/>
    <property type="match status" value="1"/>
</dbReference>
<dbReference type="Proteomes" id="UP000002279">
    <property type="component" value="Unplaced"/>
</dbReference>
<evidence type="ECO:0000313" key="10">
    <source>
        <dbReference type="Proteomes" id="UP000002279"/>
    </source>
</evidence>
<dbReference type="GeneTree" id="ENSGT00390000011103"/>
<evidence type="ECO:0000256" key="7">
    <source>
        <dbReference type="SAM" id="MobiDB-lite"/>
    </source>
</evidence>
<dbReference type="InParanoid" id="A0A6I8NQZ1"/>
<keyword evidence="2 4" id="KW-0378">Hydrolase</keyword>
<dbReference type="InterPro" id="IPR001792">
    <property type="entry name" value="Acylphosphatase-like_dom"/>
</dbReference>